<name>A0A923HRR1_9BURK</name>
<dbReference type="RefSeq" id="WP_186916710.1">
    <property type="nucleotide sequence ID" value="NZ_JACOFZ010000004.1"/>
</dbReference>
<keyword evidence="2 5" id="KW-0812">Transmembrane</keyword>
<feature type="domain" description="Lipopolysaccharide assembly protein A" evidence="6">
    <location>
        <begin position="22"/>
        <end position="85"/>
    </location>
</feature>
<keyword evidence="3 5" id="KW-1133">Transmembrane helix</keyword>
<keyword evidence="4 5" id="KW-0472">Membrane</keyword>
<proteinExistence type="predicted"/>
<evidence type="ECO:0000256" key="1">
    <source>
        <dbReference type="ARBA" id="ARBA00022475"/>
    </source>
</evidence>
<dbReference type="EMBL" id="JACOFZ010000004">
    <property type="protein sequence ID" value="MBC3882095.1"/>
    <property type="molecule type" value="Genomic_DNA"/>
</dbReference>
<keyword evidence="1" id="KW-1003">Cell membrane</keyword>
<evidence type="ECO:0000259" key="6">
    <source>
        <dbReference type="Pfam" id="PF06305"/>
    </source>
</evidence>
<dbReference type="InterPro" id="IPR010445">
    <property type="entry name" value="LapA_dom"/>
</dbReference>
<gene>
    <name evidence="7" type="ORF">H8K36_11955</name>
</gene>
<evidence type="ECO:0000256" key="2">
    <source>
        <dbReference type="ARBA" id="ARBA00022692"/>
    </source>
</evidence>
<dbReference type="Pfam" id="PF06305">
    <property type="entry name" value="LapA_dom"/>
    <property type="match status" value="1"/>
</dbReference>
<sequence length="104" mass="11941">MKFLAKIFWVIVFIAFFGFALKNDQIVTLHYFWGYQTSAPLVILLLGFFVMGAVFCLIGMAPMVFRHRRDISRHKKTIAEIEKEREAAQQAANQAPAPDVIRHS</sequence>
<evidence type="ECO:0000256" key="4">
    <source>
        <dbReference type="ARBA" id="ARBA00023136"/>
    </source>
</evidence>
<reference evidence="7" key="1">
    <citation type="submission" date="2020-08" db="EMBL/GenBank/DDBJ databases">
        <title>Novel species isolated from subtropical streams in China.</title>
        <authorList>
            <person name="Lu H."/>
        </authorList>
    </citation>
    <scope>NUCLEOTIDE SEQUENCE</scope>
    <source>
        <strain evidence="7">LX22W</strain>
    </source>
</reference>
<dbReference type="AlphaFoldDB" id="A0A923HRR1"/>
<dbReference type="GO" id="GO:0005886">
    <property type="term" value="C:plasma membrane"/>
    <property type="evidence" value="ECO:0007669"/>
    <property type="project" value="InterPro"/>
</dbReference>
<evidence type="ECO:0000256" key="3">
    <source>
        <dbReference type="ARBA" id="ARBA00022989"/>
    </source>
</evidence>
<keyword evidence="8" id="KW-1185">Reference proteome</keyword>
<comment type="caution">
    <text evidence="7">The sequence shown here is derived from an EMBL/GenBank/DDBJ whole genome shotgun (WGS) entry which is preliminary data.</text>
</comment>
<evidence type="ECO:0000256" key="5">
    <source>
        <dbReference type="SAM" id="Phobius"/>
    </source>
</evidence>
<organism evidence="7 8">
    <name type="scientific">Undibacterium nitidum</name>
    <dbReference type="NCBI Taxonomy" id="2762298"/>
    <lineage>
        <taxon>Bacteria</taxon>
        <taxon>Pseudomonadati</taxon>
        <taxon>Pseudomonadota</taxon>
        <taxon>Betaproteobacteria</taxon>
        <taxon>Burkholderiales</taxon>
        <taxon>Oxalobacteraceae</taxon>
        <taxon>Undibacterium</taxon>
    </lineage>
</organism>
<accession>A0A923HRR1</accession>
<dbReference type="PANTHER" id="PTHR41335:SF1">
    <property type="entry name" value="MEMBRANE PROTEIN"/>
    <property type="match status" value="1"/>
</dbReference>
<protein>
    <submittedName>
        <fullName evidence="7">LapA family protein</fullName>
    </submittedName>
</protein>
<evidence type="ECO:0000313" key="8">
    <source>
        <dbReference type="Proteomes" id="UP000627446"/>
    </source>
</evidence>
<dbReference type="PANTHER" id="PTHR41335">
    <property type="entry name" value="MEMBRANE PROTEIN-RELATED"/>
    <property type="match status" value="1"/>
</dbReference>
<feature type="transmembrane region" description="Helical" evidence="5">
    <location>
        <begin position="38"/>
        <end position="65"/>
    </location>
</feature>
<dbReference type="Proteomes" id="UP000627446">
    <property type="component" value="Unassembled WGS sequence"/>
</dbReference>
<evidence type="ECO:0000313" key="7">
    <source>
        <dbReference type="EMBL" id="MBC3882095.1"/>
    </source>
</evidence>